<dbReference type="AlphaFoldDB" id="T0SDR7"/>
<dbReference type="InterPro" id="IPR036514">
    <property type="entry name" value="SGNH_hydro_sf"/>
</dbReference>
<feature type="domain" description="SGNH hydrolase-type esterase" evidence="1">
    <location>
        <begin position="77"/>
        <end position="251"/>
    </location>
</feature>
<proteinExistence type="predicted"/>
<dbReference type="STRING" id="1156394.T0SDR7"/>
<dbReference type="eggNOG" id="KOG3035">
    <property type="taxonomic scope" value="Eukaryota"/>
</dbReference>
<dbReference type="Proteomes" id="UP000030762">
    <property type="component" value="Unassembled WGS sequence"/>
</dbReference>
<dbReference type="PANTHER" id="PTHR14209:SF19">
    <property type="entry name" value="ISOAMYL ACETATE-HYDROLYZING ESTERASE 1 HOMOLOG"/>
    <property type="match status" value="1"/>
</dbReference>
<dbReference type="GeneID" id="19942761"/>
<dbReference type="InterPro" id="IPR045136">
    <property type="entry name" value="Iah1-like"/>
</dbReference>
<dbReference type="PANTHER" id="PTHR14209">
    <property type="entry name" value="ISOAMYL ACETATE-HYDROLYZING ESTERASE 1"/>
    <property type="match status" value="1"/>
</dbReference>
<dbReference type="EMBL" id="JH767135">
    <property type="protein sequence ID" value="EQC40972.1"/>
    <property type="molecule type" value="Genomic_DNA"/>
</dbReference>
<dbReference type="CDD" id="cd01838">
    <property type="entry name" value="Isoamyl_acetate_hydrolase_like"/>
    <property type="match status" value="1"/>
</dbReference>
<dbReference type="RefSeq" id="XP_008605816.1">
    <property type="nucleotide sequence ID" value="XM_008607594.1"/>
</dbReference>
<dbReference type="OrthoDB" id="671439at2759"/>
<evidence type="ECO:0000259" key="1">
    <source>
        <dbReference type="Pfam" id="PF13472"/>
    </source>
</evidence>
<dbReference type="InParanoid" id="T0SDR7"/>
<evidence type="ECO:0000313" key="3">
    <source>
        <dbReference type="Proteomes" id="UP000030762"/>
    </source>
</evidence>
<name>T0SDR7_SAPDV</name>
<keyword evidence="3" id="KW-1185">Reference proteome</keyword>
<protein>
    <recommendedName>
        <fullName evidence="1">SGNH hydrolase-type esterase domain-containing protein</fullName>
    </recommendedName>
</protein>
<gene>
    <name evidence="2" type="ORF">SDRG_02034</name>
</gene>
<dbReference type="SUPFAM" id="SSF52266">
    <property type="entry name" value="SGNH hydrolase"/>
    <property type="match status" value="1"/>
</dbReference>
<dbReference type="Gene3D" id="3.40.50.1110">
    <property type="entry name" value="SGNH hydrolase"/>
    <property type="match status" value="1"/>
</dbReference>
<dbReference type="VEuPathDB" id="FungiDB:SDRG_02034"/>
<dbReference type="OMA" id="YASLCME"/>
<dbReference type="Pfam" id="PF13472">
    <property type="entry name" value="Lipase_GDSL_2"/>
    <property type="match status" value="1"/>
</dbReference>
<organism evidence="2 3">
    <name type="scientific">Saprolegnia diclina (strain VS20)</name>
    <dbReference type="NCBI Taxonomy" id="1156394"/>
    <lineage>
        <taxon>Eukaryota</taxon>
        <taxon>Sar</taxon>
        <taxon>Stramenopiles</taxon>
        <taxon>Oomycota</taxon>
        <taxon>Saprolegniomycetes</taxon>
        <taxon>Saprolegniales</taxon>
        <taxon>Saprolegniaceae</taxon>
        <taxon>Saprolegnia</taxon>
    </lineage>
</organism>
<dbReference type="InterPro" id="IPR013830">
    <property type="entry name" value="SGNH_hydro"/>
</dbReference>
<sequence>MAELELRRKDKEASLLPAQRLGWRRCLIAACLVLAGAAIGAAAGAAVSAGLATPLPSKVEEATMAPLPKPKPLLLMIGDSITQQASTVSLHGFQALLAEDYIRRADVINRGRGGWTTRNYLPTVPAMVQEWAARPPSLVILELGTNDATRPNATDQYVPPGEYKANLEGIVQGFVDAFPATKFLFLTPAVSDDDMFAHQAHLNARAGAYASLCMEVAGRLHFPVVDLWTLLQGKQKEVLSDGLHLNVLGNEFVHNQIMAAIASSYPELTPSALPVQL</sequence>
<evidence type="ECO:0000313" key="2">
    <source>
        <dbReference type="EMBL" id="EQC40972.1"/>
    </source>
</evidence>
<accession>T0SDR7</accession>
<reference evidence="2 3" key="1">
    <citation type="submission" date="2012-04" db="EMBL/GenBank/DDBJ databases">
        <title>The Genome Sequence of Saprolegnia declina VS20.</title>
        <authorList>
            <consortium name="The Broad Institute Genome Sequencing Platform"/>
            <person name="Russ C."/>
            <person name="Nusbaum C."/>
            <person name="Tyler B."/>
            <person name="van West P."/>
            <person name="Dieguez-Uribeondo J."/>
            <person name="de Bruijn I."/>
            <person name="Tripathy S."/>
            <person name="Jiang R."/>
            <person name="Young S.K."/>
            <person name="Zeng Q."/>
            <person name="Gargeya S."/>
            <person name="Fitzgerald M."/>
            <person name="Haas B."/>
            <person name="Abouelleil A."/>
            <person name="Alvarado L."/>
            <person name="Arachchi H.M."/>
            <person name="Berlin A."/>
            <person name="Chapman S.B."/>
            <person name="Goldberg J."/>
            <person name="Griggs A."/>
            <person name="Gujja S."/>
            <person name="Hansen M."/>
            <person name="Howarth C."/>
            <person name="Imamovic A."/>
            <person name="Larimer J."/>
            <person name="McCowen C."/>
            <person name="Montmayeur A."/>
            <person name="Murphy C."/>
            <person name="Neiman D."/>
            <person name="Pearson M."/>
            <person name="Priest M."/>
            <person name="Roberts A."/>
            <person name="Saif S."/>
            <person name="Shea T."/>
            <person name="Sisk P."/>
            <person name="Sykes S."/>
            <person name="Wortman J."/>
            <person name="Nusbaum C."/>
            <person name="Birren B."/>
        </authorList>
    </citation>
    <scope>NUCLEOTIDE SEQUENCE [LARGE SCALE GENOMIC DNA]</scope>
    <source>
        <strain evidence="2 3">VS20</strain>
    </source>
</reference>